<evidence type="ECO:0000313" key="4">
    <source>
        <dbReference type="Proteomes" id="UP001147700"/>
    </source>
</evidence>
<organism evidence="3 4">
    <name type="scientific">Solirubrobacter deserti</name>
    <dbReference type="NCBI Taxonomy" id="2282478"/>
    <lineage>
        <taxon>Bacteria</taxon>
        <taxon>Bacillati</taxon>
        <taxon>Actinomycetota</taxon>
        <taxon>Thermoleophilia</taxon>
        <taxon>Solirubrobacterales</taxon>
        <taxon>Solirubrobacteraceae</taxon>
        <taxon>Solirubrobacter</taxon>
    </lineage>
</organism>
<evidence type="ECO:0000259" key="2">
    <source>
        <dbReference type="Pfam" id="PF08327"/>
    </source>
</evidence>
<dbReference type="Gene3D" id="3.30.530.20">
    <property type="match status" value="1"/>
</dbReference>
<accession>A0ABT4RH46</accession>
<dbReference type="Pfam" id="PF08327">
    <property type="entry name" value="AHSA1"/>
    <property type="match status" value="1"/>
</dbReference>
<comment type="similarity">
    <text evidence="1">Belongs to the AHA1 family.</text>
</comment>
<dbReference type="EMBL" id="JAPCID010000012">
    <property type="protein sequence ID" value="MDA0137849.1"/>
    <property type="molecule type" value="Genomic_DNA"/>
</dbReference>
<proteinExistence type="inferred from homology"/>
<gene>
    <name evidence="3" type="ORF">OJ962_10090</name>
</gene>
<keyword evidence="4" id="KW-1185">Reference proteome</keyword>
<dbReference type="RefSeq" id="WP_202952749.1">
    <property type="nucleotide sequence ID" value="NZ_JAPCID010000012.1"/>
</dbReference>
<dbReference type="CDD" id="cd07814">
    <property type="entry name" value="SRPBCC_CalC_Aha1-like"/>
    <property type="match status" value="1"/>
</dbReference>
<name>A0ABT4RH46_9ACTN</name>
<reference evidence="3" key="1">
    <citation type="submission" date="2022-10" db="EMBL/GenBank/DDBJ databases">
        <title>The WGS of Solirubrobacter sp. CPCC 204708.</title>
        <authorList>
            <person name="Jiang Z."/>
        </authorList>
    </citation>
    <scope>NUCLEOTIDE SEQUENCE</scope>
    <source>
        <strain evidence="3">CPCC 204708</strain>
    </source>
</reference>
<comment type="caution">
    <text evidence="3">The sequence shown here is derived from an EMBL/GenBank/DDBJ whole genome shotgun (WGS) entry which is preliminary data.</text>
</comment>
<dbReference type="InterPro" id="IPR013538">
    <property type="entry name" value="ASHA1/2-like_C"/>
</dbReference>
<sequence>MTVTADSFVITRVFEAPRAEVFRAWTEPEEIAAWYGPEHFDTPAEKIRVDLRVGGRYELTMIQRSSGDEFPASYEIIELVEPELLVLRSDPMPQFGMPEPTVTRLELHEEGPGRTRMTLTDGPYPTNAGHAEAGWKSAFEKLARALSARA</sequence>
<dbReference type="InterPro" id="IPR023393">
    <property type="entry name" value="START-like_dom_sf"/>
</dbReference>
<dbReference type="Proteomes" id="UP001147700">
    <property type="component" value="Unassembled WGS sequence"/>
</dbReference>
<evidence type="ECO:0000256" key="1">
    <source>
        <dbReference type="ARBA" id="ARBA00006817"/>
    </source>
</evidence>
<feature type="domain" description="Activator of Hsp90 ATPase homologue 1/2-like C-terminal" evidence="2">
    <location>
        <begin position="16"/>
        <end position="146"/>
    </location>
</feature>
<dbReference type="SUPFAM" id="SSF55961">
    <property type="entry name" value="Bet v1-like"/>
    <property type="match status" value="1"/>
</dbReference>
<evidence type="ECO:0000313" key="3">
    <source>
        <dbReference type="EMBL" id="MDA0137849.1"/>
    </source>
</evidence>
<protein>
    <submittedName>
        <fullName evidence="3">SRPBCC domain-containing protein</fullName>
    </submittedName>
</protein>